<dbReference type="Pfam" id="PF09261">
    <property type="entry name" value="Alpha-mann_mid"/>
    <property type="match status" value="1"/>
</dbReference>
<evidence type="ECO:0000256" key="7">
    <source>
        <dbReference type="ARBA" id="ARBA00054985"/>
    </source>
</evidence>
<dbReference type="GO" id="GO:0000329">
    <property type="term" value="C:fungal-type vacuole membrane"/>
    <property type="evidence" value="ECO:0007669"/>
    <property type="project" value="TreeGrafter"/>
</dbReference>
<keyword evidence="6 11" id="KW-0326">Glycosidase</keyword>
<dbReference type="AlphaFoldDB" id="A0A9W7Y585"/>
<evidence type="ECO:0000256" key="3">
    <source>
        <dbReference type="ARBA" id="ARBA00012752"/>
    </source>
</evidence>
<dbReference type="Gene3D" id="1.20.1270.50">
    <property type="entry name" value="Glycoside hydrolase family 38, central domain"/>
    <property type="match status" value="1"/>
</dbReference>
<dbReference type="SUPFAM" id="SSF88688">
    <property type="entry name" value="Families 57/38 glycoside transferase middle domain"/>
    <property type="match status" value="1"/>
</dbReference>
<evidence type="ECO:0000256" key="2">
    <source>
        <dbReference type="ARBA" id="ARBA00009792"/>
    </source>
</evidence>
<dbReference type="InterPro" id="IPR028995">
    <property type="entry name" value="Glyco_hydro_57/38_cen_sf"/>
</dbReference>
<dbReference type="Pfam" id="PF01074">
    <property type="entry name" value="Glyco_hydro_38N"/>
    <property type="match status" value="1"/>
</dbReference>
<dbReference type="Gene3D" id="2.70.98.30">
    <property type="entry name" value="Golgi alpha-mannosidase II, domain 4"/>
    <property type="match status" value="1"/>
</dbReference>
<dbReference type="FunFam" id="3.20.110.10:FF:000002">
    <property type="entry name" value="alpha-mannosidase 2C1 isoform X1"/>
    <property type="match status" value="1"/>
</dbReference>
<dbReference type="SMART" id="SM00872">
    <property type="entry name" value="Alpha-mann_mid"/>
    <property type="match status" value="1"/>
</dbReference>
<dbReference type="InterPro" id="IPR027291">
    <property type="entry name" value="Glyco_hydro_38_N_sf"/>
</dbReference>
<dbReference type="InterPro" id="IPR011330">
    <property type="entry name" value="Glyco_hydro/deAcase_b/a-brl"/>
</dbReference>
<keyword evidence="12" id="KW-1185">Reference proteome</keyword>
<comment type="catalytic activity">
    <reaction evidence="1">
        <text>Hydrolysis of terminal, non-reducing alpha-D-mannose residues in alpha-D-mannosides.</text>
        <dbReference type="EC" id="3.2.1.24"/>
    </reaction>
</comment>
<keyword evidence="9" id="KW-0175">Coiled coil</keyword>
<dbReference type="Gene3D" id="2.60.40.2220">
    <property type="match status" value="1"/>
</dbReference>
<dbReference type="InterPro" id="IPR015341">
    <property type="entry name" value="Glyco_hydro_38_cen"/>
</dbReference>
<dbReference type="Gene3D" id="3.20.110.10">
    <property type="entry name" value="Glycoside hydrolase 38, N terminal domain"/>
    <property type="match status" value="1"/>
</dbReference>
<keyword evidence="5 11" id="KW-0378">Hydrolase</keyword>
<dbReference type="GO" id="GO:0046872">
    <property type="term" value="F:metal ion binding"/>
    <property type="evidence" value="ECO:0007669"/>
    <property type="project" value="UniProtKB-KW"/>
</dbReference>
<dbReference type="InterPro" id="IPR011013">
    <property type="entry name" value="Gal_mutarotase_sf_dom"/>
</dbReference>
<dbReference type="Pfam" id="PF07748">
    <property type="entry name" value="Glyco_hydro_38C"/>
    <property type="match status" value="1"/>
</dbReference>
<sequence length="1140" mass="127024">MLARTLQRNVRTVATPLRAAIGQTRQYADDKFKERETAAENQYIHKKQEEQIKALQEQLAKAEKRANDLQAEMSYLQKHPDVTKSRLNTFMSDSQFKDVNIHAALYEARVSGAPHVQLEVWAAEGTERPTFEHAVKQEFKPIKGSDHTFGPSWSTHWVRAALEIPREYAGKEVRLLFNPGCEAMVWSADGMPQQGITGGNGADKRVEYVVTRKAKAGSSVTLYLEVACNGMFGLGDYTIGPPDEHRTFRLQPVELVVRRSDAIALYYDLSVLKQMLDKLPRESPRWWQALSTANAIMNAFDAQDAATLPKCLEIARGFFAARPGDATHQVYAIGNCHIDTAWLWPYDETKRKIARSWATQLGLVERYPEYMFAASQAQQFEWLKELYPGLFARVKEAVKGGRFIPIGGTWVEMDCNVPSGESLVRQFLLGQRFFQEHFGVRCRVFWLPDTFGYSSQLPQIVRLAGAEYFFTQKLSWNNINKFPHTTFNWVGLDGSSVVCHMCPAETYTAEAKADQLIQSVAKHKDIAYTNESLYLYGFGDGGGGPTDDMIERMRRMQNVDGLPRSRHAHPDEFYAHVEKKADGLVSWHGELYFELHRGTYTSQAQTKKNNRQAEFLLRDVEMLSVVAQESAPGFKYPRDELTRLWKLVCLNQFHDVIPGSSIEMVYRDSDRMYADVLESARGMKQAAVEALFAASGLCAAEQASGLLVLNTTTWPRTEVVSVPGGGMKGCEQVRKHDQAALMVAAAVPGGGGVQLVEPAAVAHSVPASAYRESGSGLVVLENLHVTAKFNAHGQLVSFVERRSERELVPPGQAGNVLRLHEDIPLFWDAWDIEINHLEKYRVLEAASVEIVDEGPLLASLAITVPIGSNSHMRQFVSLSAVSPRLDFACDVSWHENRKCLKTAFTWDIRSDVATYETQYGVVQRPTHRNTTWDLAKFEVCAHKFGDLSEFGFGVALLNDGKYGYATLGNTMTLTLLRSPKSPDAHCDMGDHSFRFAVYPHRGAFNESRVVQEAYQFNVPLVQLPVDMQRASKAVAPAAVAEVEGLRKPFFGVAGAPNVVLDAVKAAEDGAQDVVVRLYEAYGGRARAKITTSLRFAGAVKTNVLEEPVDKVEFAAESGGCGGSVVVDFKPFEIVTLRFSK</sequence>
<comment type="function">
    <text evidence="7">Degrades free oligosaccharides in the vacuole.</text>
</comment>
<dbReference type="Gene3D" id="1.20.5.500">
    <property type="entry name" value="Single helix bin"/>
    <property type="match status" value="1"/>
</dbReference>
<feature type="domain" description="Glycoside hydrolase family 38 central" evidence="10">
    <location>
        <begin position="594"/>
        <end position="673"/>
    </location>
</feature>
<evidence type="ECO:0000259" key="10">
    <source>
        <dbReference type="SMART" id="SM00872"/>
    </source>
</evidence>
<dbReference type="FunFam" id="2.70.98.30:FF:000001">
    <property type="entry name" value="alpha-mannosidase 2C1 isoform X2"/>
    <property type="match status" value="1"/>
</dbReference>
<dbReference type="SUPFAM" id="SSF74650">
    <property type="entry name" value="Galactose mutarotase-like"/>
    <property type="match status" value="1"/>
</dbReference>
<dbReference type="Pfam" id="PF22907">
    <property type="entry name" value="Ams1-like_1st"/>
    <property type="match status" value="1"/>
</dbReference>
<dbReference type="InterPro" id="IPR000602">
    <property type="entry name" value="Glyco_hydro_38_N"/>
</dbReference>
<evidence type="ECO:0000256" key="6">
    <source>
        <dbReference type="ARBA" id="ARBA00023295"/>
    </source>
</evidence>
<evidence type="ECO:0000256" key="5">
    <source>
        <dbReference type="ARBA" id="ARBA00022801"/>
    </source>
</evidence>
<dbReference type="FunFam" id="1.20.1270.50:FF:000004">
    <property type="entry name" value="alpha-mannosidase 2C1 isoform X1"/>
    <property type="match status" value="1"/>
</dbReference>
<organism evidence="11 12">
    <name type="scientific">Coemansia erecta</name>
    <dbReference type="NCBI Taxonomy" id="147472"/>
    <lineage>
        <taxon>Eukaryota</taxon>
        <taxon>Fungi</taxon>
        <taxon>Fungi incertae sedis</taxon>
        <taxon>Zoopagomycota</taxon>
        <taxon>Kickxellomycotina</taxon>
        <taxon>Kickxellomycetes</taxon>
        <taxon>Kickxellales</taxon>
        <taxon>Kickxellaceae</taxon>
        <taxon>Coemansia</taxon>
    </lineage>
</organism>
<dbReference type="InterPro" id="IPR041147">
    <property type="entry name" value="GH38_C"/>
</dbReference>
<name>A0A9W7Y585_9FUNG</name>
<dbReference type="InterPro" id="IPR054723">
    <property type="entry name" value="Ams1-like_N"/>
</dbReference>
<dbReference type="SUPFAM" id="SSF88713">
    <property type="entry name" value="Glycoside hydrolase/deacetylase"/>
    <property type="match status" value="1"/>
</dbReference>
<dbReference type="GO" id="GO:0006013">
    <property type="term" value="P:mannose metabolic process"/>
    <property type="evidence" value="ECO:0007669"/>
    <property type="project" value="InterPro"/>
</dbReference>
<dbReference type="EC" id="3.2.1.24" evidence="3"/>
<dbReference type="GO" id="GO:0004559">
    <property type="term" value="F:alpha-mannosidase activity"/>
    <property type="evidence" value="ECO:0007669"/>
    <property type="project" value="UniProtKB-EC"/>
</dbReference>
<dbReference type="PANTHER" id="PTHR46017:SF1">
    <property type="entry name" value="ALPHA-MANNOSIDASE 2C1"/>
    <property type="match status" value="1"/>
</dbReference>
<dbReference type="GO" id="GO:0009313">
    <property type="term" value="P:oligosaccharide catabolic process"/>
    <property type="evidence" value="ECO:0007669"/>
    <property type="project" value="TreeGrafter"/>
</dbReference>
<dbReference type="PANTHER" id="PTHR46017">
    <property type="entry name" value="ALPHA-MANNOSIDASE 2C1"/>
    <property type="match status" value="1"/>
</dbReference>
<dbReference type="EMBL" id="JANBOJ010000039">
    <property type="protein sequence ID" value="KAJ1724189.1"/>
    <property type="molecule type" value="Genomic_DNA"/>
</dbReference>
<feature type="coiled-coil region" evidence="9">
    <location>
        <begin position="45"/>
        <end position="79"/>
    </location>
</feature>
<comment type="similarity">
    <text evidence="2">Belongs to the glycosyl hydrolase 38 family.</text>
</comment>
<proteinExistence type="inferred from homology"/>
<evidence type="ECO:0000313" key="11">
    <source>
        <dbReference type="EMBL" id="KAJ1724189.1"/>
    </source>
</evidence>
<reference evidence="11" key="1">
    <citation type="submission" date="2022-07" db="EMBL/GenBank/DDBJ databases">
        <title>Phylogenomic reconstructions and comparative analyses of Kickxellomycotina fungi.</title>
        <authorList>
            <person name="Reynolds N.K."/>
            <person name="Stajich J.E."/>
            <person name="Barry K."/>
            <person name="Grigoriev I.V."/>
            <person name="Crous P."/>
            <person name="Smith M.E."/>
        </authorList>
    </citation>
    <scope>NUCLEOTIDE SEQUENCE</scope>
    <source>
        <strain evidence="11">NBRC 32514</strain>
    </source>
</reference>
<dbReference type="InterPro" id="IPR037094">
    <property type="entry name" value="Glyco_hydro_38_cen_sf"/>
</dbReference>
<accession>A0A9W7Y585</accession>
<protein>
    <recommendedName>
        <fullName evidence="8">Alpha-mannosidase</fullName>
        <ecNumber evidence="3">3.2.1.24</ecNumber>
    </recommendedName>
</protein>
<evidence type="ECO:0000313" key="12">
    <source>
        <dbReference type="Proteomes" id="UP001149813"/>
    </source>
</evidence>
<comment type="caution">
    <text evidence="11">The sequence shown here is derived from an EMBL/GenBank/DDBJ whole genome shotgun (WGS) entry which is preliminary data.</text>
</comment>
<evidence type="ECO:0000256" key="1">
    <source>
        <dbReference type="ARBA" id="ARBA00000365"/>
    </source>
</evidence>
<evidence type="ECO:0000256" key="4">
    <source>
        <dbReference type="ARBA" id="ARBA00022723"/>
    </source>
</evidence>
<evidence type="ECO:0000256" key="9">
    <source>
        <dbReference type="SAM" id="Coils"/>
    </source>
</evidence>
<evidence type="ECO:0000256" key="8">
    <source>
        <dbReference type="ARBA" id="ARBA00071615"/>
    </source>
</evidence>
<gene>
    <name evidence="11" type="primary">AMS1_1</name>
    <name evidence="11" type="ORF">LPJ53_001527</name>
</gene>
<dbReference type="Pfam" id="PF17677">
    <property type="entry name" value="Glyco_hydro38C2"/>
    <property type="match status" value="1"/>
</dbReference>
<keyword evidence="4" id="KW-0479">Metal-binding</keyword>
<dbReference type="GO" id="GO:0030246">
    <property type="term" value="F:carbohydrate binding"/>
    <property type="evidence" value="ECO:0007669"/>
    <property type="project" value="InterPro"/>
</dbReference>
<dbReference type="InterPro" id="IPR011682">
    <property type="entry name" value="Glyco_hydro_38_C"/>
</dbReference>
<dbReference type="OrthoDB" id="10261055at2759"/>
<dbReference type="Proteomes" id="UP001149813">
    <property type="component" value="Unassembled WGS sequence"/>
</dbReference>